<evidence type="ECO:0000313" key="2">
    <source>
        <dbReference type="EMBL" id="CAA0823664.1"/>
    </source>
</evidence>
<feature type="region of interest" description="Disordered" evidence="1">
    <location>
        <begin position="278"/>
        <end position="297"/>
    </location>
</feature>
<reference evidence="2" key="1">
    <citation type="submission" date="2019-12" db="EMBL/GenBank/DDBJ databases">
        <authorList>
            <person name="Scholes J."/>
        </authorList>
    </citation>
    <scope>NUCLEOTIDE SEQUENCE</scope>
</reference>
<comment type="caution">
    <text evidence="2">The sequence shown here is derived from an EMBL/GenBank/DDBJ whole genome shotgun (WGS) entry which is preliminary data.</text>
</comment>
<dbReference type="PANTHER" id="PTHR33671:SF3">
    <property type="entry name" value="F28N24.8 PROTEIN"/>
    <property type="match status" value="1"/>
</dbReference>
<accession>A0A9N7RD05</accession>
<dbReference type="PANTHER" id="PTHR33671">
    <property type="entry name" value="N-METHYLTRANSFERASE, PUTATIVE (DUF688)-RELATED"/>
    <property type="match status" value="1"/>
</dbReference>
<dbReference type="InterPro" id="IPR007789">
    <property type="entry name" value="DUF688"/>
</dbReference>
<name>A0A9N7RD05_STRHE</name>
<sequence length="327" mass="36056">MEKRQLDFSAPLLSARRLSSPRKSSELVHRKSVEKRVPPEGRTKPAAVPFNWEQTPGRAKNEPKPKPRFPTTTTTPRLPPGWVHSGERKFDRGPTNPTIYGDHASLIEKLDESLKCKDESENSDAENVEETYSDAINALSLNDSCSVSDVSGNHGTSGRFSVDKQTRDLMMSRFLPAAKAVVVLETPQYAAKKPAVVGPSDEGAVKEVKKKVVYGSSGILRPYGTDDFDGGESEDEEEDGERGTLVRVKKAAGKSWGIIPRICVKRSLCLLKPIPAMKSSSRHPTPTAGEERRLRRNPSGPLDKVIFFAFSSVFSWMSYLQGVLSDD</sequence>
<evidence type="ECO:0000313" key="3">
    <source>
        <dbReference type="Proteomes" id="UP001153555"/>
    </source>
</evidence>
<dbReference type="Proteomes" id="UP001153555">
    <property type="component" value="Unassembled WGS sequence"/>
</dbReference>
<organism evidence="2 3">
    <name type="scientific">Striga hermonthica</name>
    <name type="common">Purple witchweed</name>
    <name type="synonym">Buchnera hermonthica</name>
    <dbReference type="NCBI Taxonomy" id="68872"/>
    <lineage>
        <taxon>Eukaryota</taxon>
        <taxon>Viridiplantae</taxon>
        <taxon>Streptophyta</taxon>
        <taxon>Embryophyta</taxon>
        <taxon>Tracheophyta</taxon>
        <taxon>Spermatophyta</taxon>
        <taxon>Magnoliopsida</taxon>
        <taxon>eudicotyledons</taxon>
        <taxon>Gunneridae</taxon>
        <taxon>Pentapetalae</taxon>
        <taxon>asterids</taxon>
        <taxon>lamiids</taxon>
        <taxon>Lamiales</taxon>
        <taxon>Orobanchaceae</taxon>
        <taxon>Buchnereae</taxon>
        <taxon>Striga</taxon>
    </lineage>
</organism>
<evidence type="ECO:0000256" key="1">
    <source>
        <dbReference type="SAM" id="MobiDB-lite"/>
    </source>
</evidence>
<dbReference type="EMBL" id="CACSLK010024540">
    <property type="protein sequence ID" value="CAA0823664.1"/>
    <property type="molecule type" value="Genomic_DNA"/>
</dbReference>
<feature type="compositionally biased region" description="Basic and acidic residues" evidence="1">
    <location>
        <begin position="23"/>
        <end position="43"/>
    </location>
</feature>
<gene>
    <name evidence="2" type="ORF">SHERM_20811</name>
</gene>
<dbReference type="Pfam" id="PF05097">
    <property type="entry name" value="DUF688"/>
    <property type="match status" value="1"/>
</dbReference>
<dbReference type="AlphaFoldDB" id="A0A9N7RD05"/>
<keyword evidence="3" id="KW-1185">Reference proteome</keyword>
<feature type="compositionally biased region" description="Low complexity" evidence="1">
    <location>
        <begin position="9"/>
        <end position="22"/>
    </location>
</feature>
<feature type="region of interest" description="Disordered" evidence="1">
    <location>
        <begin position="1"/>
        <end position="101"/>
    </location>
</feature>
<protein>
    <submittedName>
        <fullName evidence="2">Uncharacterized protein</fullName>
    </submittedName>
</protein>
<proteinExistence type="predicted"/>
<dbReference type="OrthoDB" id="677721at2759"/>